<evidence type="ECO:0000256" key="2">
    <source>
        <dbReference type="ARBA" id="ARBA00022603"/>
    </source>
</evidence>
<dbReference type="EC" id="2.1.1.195" evidence="5"/>
<dbReference type="KEGG" id="aar:Acear_0831"/>
<dbReference type="Proteomes" id="UP000001661">
    <property type="component" value="Chromosome"/>
</dbReference>
<dbReference type="PIRSF" id="PIRSF026782">
    <property type="entry name" value="CbiD"/>
    <property type="match status" value="1"/>
</dbReference>
<evidence type="ECO:0000256" key="4">
    <source>
        <dbReference type="ARBA" id="ARBA00022691"/>
    </source>
</evidence>
<dbReference type="UniPathway" id="UPA00148">
    <property type="reaction ID" value="UER00227"/>
</dbReference>
<dbReference type="HAMAP" id="MF_00787">
    <property type="entry name" value="CbiD"/>
    <property type="match status" value="1"/>
</dbReference>
<evidence type="ECO:0000313" key="7">
    <source>
        <dbReference type="Proteomes" id="UP000001661"/>
    </source>
</evidence>
<dbReference type="OrthoDB" id="6439987at2"/>
<evidence type="ECO:0000313" key="6">
    <source>
        <dbReference type="EMBL" id="ADL12366.1"/>
    </source>
</evidence>
<keyword evidence="4 5" id="KW-0949">S-adenosyl-L-methionine</keyword>
<proteinExistence type="inferred from homology"/>
<protein>
    <recommendedName>
        <fullName evidence="5">Cobalt-precorrin-5B C(1)-methyltransferase</fullName>
        <ecNumber evidence="5">2.1.1.195</ecNumber>
    </recommendedName>
    <alternativeName>
        <fullName evidence="5">Cobalt-precorrin-6A synthase</fullName>
    </alternativeName>
</protein>
<dbReference type="AlphaFoldDB" id="D9QVV7"/>
<dbReference type="RefSeq" id="WP_013277812.1">
    <property type="nucleotide sequence ID" value="NC_014378.1"/>
</dbReference>
<keyword evidence="3 5" id="KW-0808">Transferase</keyword>
<dbReference type="GO" id="GO:0032259">
    <property type="term" value="P:methylation"/>
    <property type="evidence" value="ECO:0007669"/>
    <property type="project" value="UniProtKB-KW"/>
</dbReference>
<reference evidence="6 7" key="1">
    <citation type="journal article" date="2010" name="Stand. Genomic Sci.">
        <title>Complete genome sequence of Acetohalobium arabaticum type strain (Z-7288).</title>
        <authorList>
            <person name="Sikorski J."/>
            <person name="Lapidus A."/>
            <person name="Chertkov O."/>
            <person name="Lucas S."/>
            <person name="Copeland A."/>
            <person name="Glavina Del Rio T."/>
            <person name="Nolan M."/>
            <person name="Tice H."/>
            <person name="Cheng J.F."/>
            <person name="Han C."/>
            <person name="Brambilla E."/>
            <person name="Pitluck S."/>
            <person name="Liolios K."/>
            <person name="Ivanova N."/>
            <person name="Mavromatis K."/>
            <person name="Mikhailova N."/>
            <person name="Pati A."/>
            <person name="Bruce D."/>
            <person name="Detter C."/>
            <person name="Tapia R."/>
            <person name="Goodwin L."/>
            <person name="Chen A."/>
            <person name="Palaniappan K."/>
            <person name="Land M."/>
            <person name="Hauser L."/>
            <person name="Chang Y.J."/>
            <person name="Jeffries C.D."/>
            <person name="Rohde M."/>
            <person name="Goker M."/>
            <person name="Spring S."/>
            <person name="Woyke T."/>
            <person name="Bristow J."/>
            <person name="Eisen J.A."/>
            <person name="Markowitz V."/>
            <person name="Hugenholtz P."/>
            <person name="Kyrpides N.C."/>
            <person name="Klenk H.P."/>
        </authorList>
    </citation>
    <scope>NUCLEOTIDE SEQUENCE [LARGE SCALE GENOMIC DNA]</scope>
    <source>
        <strain evidence="7">ATCC 49924 / DSM 5501 / Z-7288</strain>
    </source>
</reference>
<dbReference type="GO" id="GO:0043780">
    <property type="term" value="F:cobalt-precorrin-5B C1-methyltransferase activity"/>
    <property type="evidence" value="ECO:0007669"/>
    <property type="project" value="RHEA"/>
</dbReference>
<evidence type="ECO:0000256" key="1">
    <source>
        <dbReference type="ARBA" id="ARBA00022573"/>
    </source>
</evidence>
<dbReference type="SUPFAM" id="SSF111342">
    <property type="entry name" value="CbiD-like"/>
    <property type="match status" value="1"/>
</dbReference>
<comment type="pathway">
    <text evidence="5">Cofactor biosynthesis; adenosylcobalamin biosynthesis; cob(II)yrinate a,c-diamide from sirohydrochlorin (anaerobic route): step 6/10.</text>
</comment>
<sequence length="376" mass="40346">MFESYVKRNGEKLRRGYTTGTAAAGAAKAAAETLYSGQTLDVVKVDTPAEIVVDLEISGTEIKEESVSCTVLKDGGDDADITDGTEIVAEVTKLDSGIELKGGKGVGEVTKPGLAVEVGKPAINPVPREMIIDSVKEVLPPESGAKITIKVPEGEELAANTLNPRLGVEGGISILGTTGIVEPMSKKAYRESLVVTLDQALAEDNYELVFIFGNYGKQMAQSMGVSDNQWVKMSNFVGYMLERAAEREIERIILLGHVGKLIKVGAGIFDTHSSVADARLEIVAAYTASLGGSQQLIQKILAANTAEETIQILREVELAEDVFNLLAKRVVARAAEKVEYEIDFGAILFSMDQEVVGSYGVELKKGAEEWRIKSMC</sequence>
<keyword evidence="1 5" id="KW-0169">Cobalamin biosynthesis</keyword>
<accession>D9QVV7</accession>
<dbReference type="EMBL" id="CP002105">
    <property type="protein sequence ID" value="ADL12366.1"/>
    <property type="molecule type" value="Genomic_DNA"/>
</dbReference>
<name>D9QVV7_ACEAZ</name>
<dbReference type="Pfam" id="PF01888">
    <property type="entry name" value="CbiD"/>
    <property type="match status" value="1"/>
</dbReference>
<evidence type="ECO:0000256" key="5">
    <source>
        <dbReference type="HAMAP-Rule" id="MF_00787"/>
    </source>
</evidence>
<dbReference type="InterPro" id="IPR002748">
    <property type="entry name" value="CbiD"/>
</dbReference>
<comment type="function">
    <text evidence="5">Catalyzes the methylation of C-1 in cobalt-precorrin-5B to form cobalt-precorrin-6A.</text>
</comment>
<dbReference type="PANTHER" id="PTHR35863">
    <property type="entry name" value="COBALT-PRECORRIN-5B C(1)-METHYLTRANSFERASE"/>
    <property type="match status" value="1"/>
</dbReference>
<dbReference type="PANTHER" id="PTHR35863:SF1">
    <property type="entry name" value="COBALT-PRECORRIN-5B C(1)-METHYLTRANSFERASE"/>
    <property type="match status" value="1"/>
</dbReference>
<comment type="catalytic activity">
    <reaction evidence="5">
        <text>Co-precorrin-5B + S-adenosyl-L-methionine = Co-precorrin-6A + S-adenosyl-L-homocysteine</text>
        <dbReference type="Rhea" id="RHEA:26285"/>
        <dbReference type="ChEBI" id="CHEBI:57856"/>
        <dbReference type="ChEBI" id="CHEBI:59789"/>
        <dbReference type="ChEBI" id="CHEBI:60063"/>
        <dbReference type="ChEBI" id="CHEBI:60064"/>
        <dbReference type="EC" id="2.1.1.195"/>
    </reaction>
</comment>
<dbReference type="InterPro" id="IPR036074">
    <property type="entry name" value="CbiD_sf"/>
</dbReference>
<keyword evidence="7" id="KW-1185">Reference proteome</keyword>
<keyword evidence="2 5" id="KW-0489">Methyltransferase</keyword>
<gene>
    <name evidence="5" type="primary">cbiD</name>
    <name evidence="6" type="ordered locus">Acear_0831</name>
</gene>
<dbReference type="GO" id="GO:0019251">
    <property type="term" value="P:anaerobic cobalamin biosynthetic process"/>
    <property type="evidence" value="ECO:0007669"/>
    <property type="project" value="UniProtKB-UniRule"/>
</dbReference>
<evidence type="ECO:0000256" key="3">
    <source>
        <dbReference type="ARBA" id="ARBA00022679"/>
    </source>
</evidence>
<dbReference type="Gene3D" id="3.30.2110.10">
    <property type="entry name" value="CbiD-like"/>
    <property type="match status" value="1"/>
</dbReference>
<dbReference type="STRING" id="574087.Acear_0831"/>
<organism evidence="6 7">
    <name type="scientific">Acetohalobium arabaticum (strain ATCC 49924 / DSM 5501 / Z-7288)</name>
    <dbReference type="NCBI Taxonomy" id="574087"/>
    <lineage>
        <taxon>Bacteria</taxon>
        <taxon>Bacillati</taxon>
        <taxon>Bacillota</taxon>
        <taxon>Clostridia</taxon>
        <taxon>Halanaerobiales</taxon>
        <taxon>Halobacteroidaceae</taxon>
        <taxon>Acetohalobium</taxon>
    </lineage>
</organism>
<dbReference type="eggNOG" id="COG1903">
    <property type="taxonomic scope" value="Bacteria"/>
</dbReference>
<dbReference type="NCBIfam" id="TIGR00312">
    <property type="entry name" value="cbiD"/>
    <property type="match status" value="1"/>
</dbReference>
<comment type="similarity">
    <text evidence="5">Belongs to the CbiD family.</text>
</comment>
<dbReference type="HOGENOM" id="CLU_041273_1_0_9"/>